<reference evidence="4 5" key="1">
    <citation type="submission" date="2019-11" db="EMBL/GenBank/DDBJ databases">
        <title>Venatorbacter sp. nov. a predator of Campylobacter and other Gram-negative bacteria.</title>
        <authorList>
            <person name="Saeedi A."/>
            <person name="Cummings N.J."/>
            <person name="Connerton I.F."/>
            <person name="Connerton P.L."/>
        </authorList>
    </citation>
    <scope>NUCLEOTIDE SEQUENCE [LARGE SCALE GENOMIC DNA]</scope>
    <source>
        <strain evidence="4">XL5</strain>
    </source>
</reference>
<dbReference type="SFLD" id="SFLDG01129">
    <property type="entry name" value="C1.5:_HAD__Beta-PGM__Phosphata"/>
    <property type="match status" value="1"/>
</dbReference>
<dbReference type="InterPro" id="IPR036412">
    <property type="entry name" value="HAD-like_sf"/>
</dbReference>
<dbReference type="Proteomes" id="UP000596074">
    <property type="component" value="Chromosome"/>
</dbReference>
<dbReference type="GO" id="GO:0016787">
    <property type="term" value="F:hydrolase activity"/>
    <property type="evidence" value="ECO:0007669"/>
    <property type="project" value="UniProtKB-KW"/>
</dbReference>
<evidence type="ECO:0000256" key="2">
    <source>
        <dbReference type="ARBA" id="ARBA00022801"/>
    </source>
</evidence>
<dbReference type="SFLD" id="SFLDS00003">
    <property type="entry name" value="Haloacid_Dehalogenase"/>
    <property type="match status" value="1"/>
</dbReference>
<name>A0A9E8JT61_9GAMM</name>
<dbReference type="NCBIfam" id="TIGR01509">
    <property type="entry name" value="HAD-SF-IA-v3"/>
    <property type="match status" value="1"/>
</dbReference>
<dbReference type="Gene3D" id="3.40.50.1000">
    <property type="entry name" value="HAD superfamily/HAD-like"/>
    <property type="match status" value="1"/>
</dbReference>
<dbReference type="Pfam" id="PF00702">
    <property type="entry name" value="Hydrolase"/>
    <property type="match status" value="1"/>
</dbReference>
<dbReference type="Gene3D" id="1.20.120.1600">
    <property type="match status" value="1"/>
</dbReference>
<evidence type="ECO:0000256" key="1">
    <source>
        <dbReference type="ARBA" id="ARBA00001946"/>
    </source>
</evidence>
<evidence type="ECO:0000256" key="3">
    <source>
        <dbReference type="ARBA" id="ARBA00022842"/>
    </source>
</evidence>
<sequence length="237" mass="26689">MPIRLLTLDLDNTLWDTDPAIARAEQITHDWISSHCPQAASFYTLDAIREYRQQIAECYPELAFRVSKLREEVLRRVFLQSGLEREQAALMARQAFQVYYRERSNVSLFEGAREALETLASRYPLMAVSNGNADLDIIGIRHLFAGHFNAEQVGAPKPQPEIFLTAVRAAGVNATECLHIGDHQQQDIAAAHRLGMKTIWVNLGDAPWTEESCRPDQEITHLAQLPAAVQVLADRNT</sequence>
<keyword evidence="5" id="KW-1185">Reference proteome</keyword>
<dbReference type="GO" id="GO:0009231">
    <property type="term" value="P:riboflavin biosynthetic process"/>
    <property type="evidence" value="ECO:0007669"/>
    <property type="project" value="TreeGrafter"/>
</dbReference>
<keyword evidence="3" id="KW-0460">Magnesium</keyword>
<dbReference type="InterPro" id="IPR051400">
    <property type="entry name" value="HAD-like_hydrolase"/>
</dbReference>
<dbReference type="PANTHER" id="PTHR46470">
    <property type="entry name" value="N-ACYLNEURAMINATE-9-PHOSPHATASE"/>
    <property type="match status" value="1"/>
</dbReference>
<dbReference type="SUPFAM" id="SSF56784">
    <property type="entry name" value="HAD-like"/>
    <property type="match status" value="1"/>
</dbReference>
<dbReference type="InterPro" id="IPR006439">
    <property type="entry name" value="HAD-SF_hydro_IA"/>
</dbReference>
<dbReference type="RefSeq" id="WP_228345313.1">
    <property type="nucleotide sequence ID" value="NZ_CP045550.1"/>
</dbReference>
<evidence type="ECO:0000313" key="5">
    <source>
        <dbReference type="Proteomes" id="UP000596074"/>
    </source>
</evidence>
<dbReference type="KEGG" id="vcw:GJQ55_12515"/>
<dbReference type="AlphaFoldDB" id="A0A9E8JT61"/>
<keyword evidence="2 4" id="KW-0378">Hydrolase</keyword>
<gene>
    <name evidence="4" type="ORF">GJQ55_12515</name>
</gene>
<proteinExistence type="predicted"/>
<dbReference type="NCBIfam" id="TIGR01549">
    <property type="entry name" value="HAD-SF-IA-v1"/>
    <property type="match status" value="1"/>
</dbReference>
<organism evidence="4 5">
    <name type="scientific">Venatoribacter cucullus</name>
    <dbReference type="NCBI Taxonomy" id="2661630"/>
    <lineage>
        <taxon>Bacteria</taxon>
        <taxon>Pseudomonadati</taxon>
        <taxon>Pseudomonadota</taxon>
        <taxon>Gammaproteobacteria</taxon>
        <taxon>Oceanospirillales</taxon>
        <taxon>Oceanospirillaceae</taxon>
        <taxon>Venatoribacter</taxon>
    </lineage>
</organism>
<dbReference type="EMBL" id="CP046056">
    <property type="protein sequence ID" value="QQD25245.1"/>
    <property type="molecule type" value="Genomic_DNA"/>
</dbReference>
<evidence type="ECO:0000313" key="4">
    <source>
        <dbReference type="EMBL" id="QQD25245.1"/>
    </source>
</evidence>
<protein>
    <submittedName>
        <fullName evidence="4">HAD-IA family hydrolase</fullName>
    </submittedName>
</protein>
<comment type="cofactor">
    <cofactor evidence="1">
        <name>Mg(2+)</name>
        <dbReference type="ChEBI" id="CHEBI:18420"/>
    </cofactor>
</comment>
<dbReference type="InterPro" id="IPR023214">
    <property type="entry name" value="HAD_sf"/>
</dbReference>
<accession>A0A9E8JT61</accession>
<dbReference type="PANTHER" id="PTHR46470:SF4">
    <property type="entry name" value="5-AMINO-6-(5-PHOSPHO-D-RIBITYLAMINO)URACIL PHOSPHATASE YIGB"/>
    <property type="match status" value="1"/>
</dbReference>